<evidence type="ECO:0000256" key="1">
    <source>
        <dbReference type="SAM" id="Coils"/>
    </source>
</evidence>
<organism evidence="2">
    <name type="scientific">Guillardia theta (strain CCMP2712)</name>
    <name type="common">Cryptophyte</name>
    <dbReference type="NCBI Taxonomy" id="905079"/>
    <lineage>
        <taxon>Eukaryota</taxon>
        <taxon>Cryptophyceae</taxon>
        <taxon>Pyrenomonadales</taxon>
        <taxon>Geminigeraceae</taxon>
        <taxon>Guillardia</taxon>
    </lineage>
</organism>
<feature type="coiled-coil region" evidence="1">
    <location>
        <begin position="1"/>
        <end position="28"/>
    </location>
</feature>
<gene>
    <name evidence="2" type="ORF">GUITHDRAFT_155445</name>
</gene>
<dbReference type="PaxDb" id="55529-EKX35552"/>
<protein>
    <submittedName>
        <fullName evidence="2 3">Uncharacterized protein</fullName>
    </submittedName>
</protein>
<keyword evidence="1" id="KW-0175">Coiled coil</keyword>
<feature type="non-terminal residue" evidence="2">
    <location>
        <position position="88"/>
    </location>
</feature>
<reference evidence="4" key="2">
    <citation type="submission" date="2012-11" db="EMBL/GenBank/DDBJ databases">
        <authorList>
            <person name="Kuo A."/>
            <person name="Curtis B.A."/>
            <person name="Tanifuji G."/>
            <person name="Burki F."/>
            <person name="Gruber A."/>
            <person name="Irimia M."/>
            <person name="Maruyama S."/>
            <person name="Arias M.C."/>
            <person name="Ball S.G."/>
            <person name="Gile G.H."/>
            <person name="Hirakawa Y."/>
            <person name="Hopkins J.F."/>
            <person name="Rensing S.A."/>
            <person name="Schmutz J."/>
            <person name="Symeonidi A."/>
            <person name="Elias M."/>
            <person name="Eveleigh R.J."/>
            <person name="Herman E.K."/>
            <person name="Klute M.J."/>
            <person name="Nakayama T."/>
            <person name="Obornik M."/>
            <person name="Reyes-Prieto A."/>
            <person name="Armbrust E.V."/>
            <person name="Aves S.J."/>
            <person name="Beiko R.G."/>
            <person name="Coutinho P."/>
            <person name="Dacks J.B."/>
            <person name="Durnford D.G."/>
            <person name="Fast N.M."/>
            <person name="Green B.R."/>
            <person name="Grisdale C."/>
            <person name="Hempe F."/>
            <person name="Henrissat B."/>
            <person name="Hoppner M.P."/>
            <person name="Ishida K.-I."/>
            <person name="Kim E."/>
            <person name="Koreny L."/>
            <person name="Kroth P.G."/>
            <person name="Liu Y."/>
            <person name="Malik S.-B."/>
            <person name="Maier U.G."/>
            <person name="McRose D."/>
            <person name="Mock T."/>
            <person name="Neilson J.A."/>
            <person name="Onodera N.T."/>
            <person name="Poole A.M."/>
            <person name="Pritham E.J."/>
            <person name="Richards T.A."/>
            <person name="Rocap G."/>
            <person name="Roy S.W."/>
            <person name="Sarai C."/>
            <person name="Schaack S."/>
            <person name="Shirato S."/>
            <person name="Slamovits C.H."/>
            <person name="Spencer D.F."/>
            <person name="Suzuki S."/>
            <person name="Worden A.Z."/>
            <person name="Zauner S."/>
            <person name="Barry K."/>
            <person name="Bell C."/>
            <person name="Bharti A.K."/>
            <person name="Crow J.A."/>
            <person name="Grimwood J."/>
            <person name="Kramer R."/>
            <person name="Lindquist E."/>
            <person name="Lucas S."/>
            <person name="Salamov A."/>
            <person name="McFadden G.I."/>
            <person name="Lane C.E."/>
            <person name="Keeling P.J."/>
            <person name="Gray M.W."/>
            <person name="Grigoriev I.V."/>
            <person name="Archibald J.M."/>
        </authorList>
    </citation>
    <scope>NUCLEOTIDE SEQUENCE</scope>
    <source>
        <strain evidence="4">CCMP2712</strain>
    </source>
</reference>
<dbReference type="EnsemblProtists" id="EKX35552">
    <property type="protein sequence ID" value="EKX35552"/>
    <property type="gene ID" value="GUITHDRAFT_155445"/>
</dbReference>
<evidence type="ECO:0000313" key="3">
    <source>
        <dbReference type="EnsemblProtists" id="EKX35552"/>
    </source>
</evidence>
<evidence type="ECO:0000313" key="4">
    <source>
        <dbReference type="Proteomes" id="UP000011087"/>
    </source>
</evidence>
<dbReference type="Proteomes" id="UP000011087">
    <property type="component" value="Unassembled WGS sequence"/>
</dbReference>
<keyword evidence="4" id="KW-1185">Reference proteome</keyword>
<name>L1IHH6_GUITC</name>
<reference evidence="2 4" key="1">
    <citation type="journal article" date="2012" name="Nature">
        <title>Algal genomes reveal evolutionary mosaicism and the fate of nucleomorphs.</title>
        <authorList>
            <consortium name="DOE Joint Genome Institute"/>
            <person name="Curtis B.A."/>
            <person name="Tanifuji G."/>
            <person name="Burki F."/>
            <person name="Gruber A."/>
            <person name="Irimia M."/>
            <person name="Maruyama S."/>
            <person name="Arias M.C."/>
            <person name="Ball S.G."/>
            <person name="Gile G.H."/>
            <person name="Hirakawa Y."/>
            <person name="Hopkins J.F."/>
            <person name="Kuo A."/>
            <person name="Rensing S.A."/>
            <person name="Schmutz J."/>
            <person name="Symeonidi A."/>
            <person name="Elias M."/>
            <person name="Eveleigh R.J."/>
            <person name="Herman E.K."/>
            <person name="Klute M.J."/>
            <person name="Nakayama T."/>
            <person name="Obornik M."/>
            <person name="Reyes-Prieto A."/>
            <person name="Armbrust E.V."/>
            <person name="Aves S.J."/>
            <person name="Beiko R.G."/>
            <person name="Coutinho P."/>
            <person name="Dacks J.B."/>
            <person name="Durnford D.G."/>
            <person name="Fast N.M."/>
            <person name="Green B.R."/>
            <person name="Grisdale C.J."/>
            <person name="Hempel F."/>
            <person name="Henrissat B."/>
            <person name="Hoppner M.P."/>
            <person name="Ishida K."/>
            <person name="Kim E."/>
            <person name="Koreny L."/>
            <person name="Kroth P.G."/>
            <person name="Liu Y."/>
            <person name="Malik S.B."/>
            <person name="Maier U.G."/>
            <person name="McRose D."/>
            <person name="Mock T."/>
            <person name="Neilson J.A."/>
            <person name="Onodera N.T."/>
            <person name="Poole A.M."/>
            <person name="Pritham E.J."/>
            <person name="Richards T.A."/>
            <person name="Rocap G."/>
            <person name="Roy S.W."/>
            <person name="Sarai C."/>
            <person name="Schaack S."/>
            <person name="Shirato S."/>
            <person name="Slamovits C.H."/>
            <person name="Spencer D.F."/>
            <person name="Suzuki S."/>
            <person name="Worden A.Z."/>
            <person name="Zauner S."/>
            <person name="Barry K."/>
            <person name="Bell C."/>
            <person name="Bharti A.K."/>
            <person name="Crow J.A."/>
            <person name="Grimwood J."/>
            <person name="Kramer R."/>
            <person name="Lindquist E."/>
            <person name="Lucas S."/>
            <person name="Salamov A."/>
            <person name="McFadden G.I."/>
            <person name="Lane C.E."/>
            <person name="Keeling P.J."/>
            <person name="Gray M.W."/>
            <person name="Grigoriev I.V."/>
            <person name="Archibald J.M."/>
        </authorList>
    </citation>
    <scope>NUCLEOTIDE SEQUENCE</scope>
    <source>
        <strain evidence="2 4">CCMP2712</strain>
    </source>
</reference>
<proteinExistence type="predicted"/>
<dbReference type="HOGENOM" id="CLU_2475760_0_0_1"/>
<dbReference type="RefSeq" id="XP_005822532.1">
    <property type="nucleotide sequence ID" value="XM_005822475.1"/>
</dbReference>
<reference evidence="3" key="3">
    <citation type="submission" date="2016-03" db="UniProtKB">
        <authorList>
            <consortium name="EnsemblProtists"/>
        </authorList>
    </citation>
    <scope>IDENTIFICATION</scope>
</reference>
<evidence type="ECO:0000313" key="2">
    <source>
        <dbReference type="EMBL" id="EKX35552.1"/>
    </source>
</evidence>
<accession>L1IHH6</accession>
<sequence>MSLLENEISNLRVKEEKSSEELAQMKARMLSHTQSMTQIQQELDSFAEEKASITTQLGNVQKDLKTWIHDLNCLETGREADIDLTGSL</sequence>
<dbReference type="KEGG" id="gtt:GUITHDRAFT_155445"/>
<dbReference type="AlphaFoldDB" id="L1IHH6"/>
<dbReference type="EMBL" id="JH993088">
    <property type="protein sequence ID" value="EKX35552.1"/>
    <property type="molecule type" value="Genomic_DNA"/>
</dbReference>
<dbReference type="GeneID" id="17292288"/>